<protein>
    <submittedName>
        <fullName evidence="7">Iron-sulfur flavoprotein</fullName>
    </submittedName>
</protein>
<dbReference type="Pfam" id="PF03358">
    <property type="entry name" value="FMN_red"/>
    <property type="match status" value="1"/>
</dbReference>
<evidence type="ECO:0000256" key="3">
    <source>
        <dbReference type="ARBA" id="ARBA00022630"/>
    </source>
</evidence>
<sequence>MKIVGICGSLRKESSSTYLVEKIVNTAIENGHEGNVHQIRNLIMNPCRACDYCAEGKGCELDDAMTDIYGEICDSGILVIGTPVYYGEVSAQTKAVIDRFYQFSLNPNKDMKKRKVIQVFTQEAADKDLYKSYFDYQLKCTYEIVNFELKDRLVAAGINNTEKLLKNKDILEKAETIGKNI</sequence>
<dbReference type="GO" id="GO:0016491">
    <property type="term" value="F:oxidoreductase activity"/>
    <property type="evidence" value="ECO:0007669"/>
    <property type="project" value="InterPro"/>
</dbReference>
<dbReference type="PANTHER" id="PTHR43278">
    <property type="entry name" value="NAD(P)H-DEPENDENT FMN-CONTAINING OXIDOREDUCTASE YWQN-RELATED"/>
    <property type="match status" value="1"/>
</dbReference>
<dbReference type="Proteomes" id="UP000253099">
    <property type="component" value="Unassembled WGS sequence"/>
</dbReference>
<comment type="cofactor">
    <cofactor evidence="1">
        <name>FMN</name>
        <dbReference type="ChEBI" id="CHEBI:58210"/>
    </cofactor>
</comment>
<dbReference type="SUPFAM" id="SSF52218">
    <property type="entry name" value="Flavoproteins"/>
    <property type="match status" value="1"/>
</dbReference>
<evidence type="ECO:0000256" key="5">
    <source>
        <dbReference type="ARBA" id="ARBA00038292"/>
    </source>
</evidence>
<comment type="cofactor">
    <cofactor evidence="2">
        <name>[4Fe-4S] cluster</name>
        <dbReference type="ChEBI" id="CHEBI:49883"/>
    </cofactor>
</comment>
<evidence type="ECO:0000259" key="6">
    <source>
        <dbReference type="Pfam" id="PF03358"/>
    </source>
</evidence>
<dbReference type="EMBL" id="NIZT01000070">
    <property type="protein sequence ID" value="RBQ22336.1"/>
    <property type="molecule type" value="Genomic_DNA"/>
</dbReference>
<comment type="similarity">
    <text evidence="5">Belongs to the SsuE family. Isf subfamily.</text>
</comment>
<comment type="caution">
    <text evidence="7">The sequence shown here is derived from an EMBL/GenBank/DDBJ whole genome shotgun (WGS) entry which is preliminary data.</text>
</comment>
<dbReference type="PANTHER" id="PTHR43278:SF2">
    <property type="entry name" value="IRON-SULFUR FLAVOPROTEIN"/>
    <property type="match status" value="1"/>
</dbReference>
<evidence type="ECO:0000313" key="8">
    <source>
        <dbReference type="Proteomes" id="UP000253099"/>
    </source>
</evidence>
<evidence type="ECO:0000256" key="4">
    <source>
        <dbReference type="ARBA" id="ARBA00022643"/>
    </source>
</evidence>
<gene>
    <name evidence="7" type="ORF">ALNOE001_20740</name>
</gene>
<reference evidence="7 8" key="1">
    <citation type="submission" date="2018-06" db="EMBL/GenBank/DDBJ databases">
        <title>Genomic insight into two independent archaeal endosymbiosis events.</title>
        <authorList>
            <person name="Lind A.E."/>
            <person name="Lewis W.H."/>
            <person name="Spang A."/>
            <person name="Guy L."/>
            <person name="Embley M.T."/>
            <person name="Ettema T.J.G."/>
        </authorList>
    </citation>
    <scope>NUCLEOTIDE SEQUENCE [LARGE SCALE GENOMIC DNA]</scope>
    <source>
        <strain evidence="7">NOE</strain>
    </source>
</reference>
<keyword evidence="4" id="KW-0288">FMN</keyword>
<proteinExistence type="inferred from homology"/>
<dbReference type="Gene3D" id="3.40.50.360">
    <property type="match status" value="1"/>
</dbReference>
<evidence type="ECO:0000256" key="2">
    <source>
        <dbReference type="ARBA" id="ARBA00001966"/>
    </source>
</evidence>
<feature type="domain" description="NADPH-dependent FMN reductase-like" evidence="6">
    <location>
        <begin position="1"/>
        <end position="114"/>
    </location>
</feature>
<dbReference type="AlphaFoldDB" id="A0A366M811"/>
<dbReference type="InterPro" id="IPR005025">
    <property type="entry name" value="FMN_Rdtase-like_dom"/>
</dbReference>
<evidence type="ECO:0000313" key="7">
    <source>
        <dbReference type="EMBL" id="RBQ22336.1"/>
    </source>
</evidence>
<evidence type="ECO:0000256" key="1">
    <source>
        <dbReference type="ARBA" id="ARBA00001917"/>
    </source>
</evidence>
<keyword evidence="8" id="KW-1185">Reference proteome</keyword>
<accession>A0A366M811</accession>
<dbReference type="InterPro" id="IPR029039">
    <property type="entry name" value="Flavoprotein-like_sf"/>
</dbReference>
<keyword evidence="3" id="KW-0285">Flavoprotein</keyword>
<dbReference type="InterPro" id="IPR051796">
    <property type="entry name" value="ISF_SsuE-like"/>
</dbReference>
<name>A0A366M811_9EURY</name>
<organism evidence="7 8">
    <name type="scientific">Candidatus Methanobinarius endosymbioticus</name>
    <dbReference type="NCBI Taxonomy" id="2006182"/>
    <lineage>
        <taxon>Archaea</taxon>
        <taxon>Methanobacteriati</taxon>
        <taxon>Methanobacteriota</taxon>
        <taxon>Methanomada group</taxon>
        <taxon>Methanobacteria</taxon>
        <taxon>Methanobacteriales</taxon>
        <taxon>Methanobacteriaceae</taxon>
        <taxon>Candidatus Methanobinarius</taxon>
    </lineage>
</organism>